<evidence type="ECO:0000256" key="9">
    <source>
        <dbReference type="ARBA" id="ARBA00071223"/>
    </source>
</evidence>
<dbReference type="EMBL" id="JQCD01000024">
    <property type="protein sequence ID" value="KRN77149.1"/>
    <property type="molecule type" value="Genomic_DNA"/>
</dbReference>
<dbReference type="Proteomes" id="UP000051673">
    <property type="component" value="Unassembled WGS sequence"/>
</dbReference>
<keyword evidence="4" id="KW-0479">Metal-binding</keyword>
<dbReference type="RefSeq" id="WP_057788146.1">
    <property type="nucleotide sequence ID" value="NZ_JQCD01000024.1"/>
</dbReference>
<dbReference type="InterPro" id="IPR038763">
    <property type="entry name" value="DHH_sf"/>
</dbReference>
<dbReference type="PANTHER" id="PTHR12112">
    <property type="entry name" value="BNIP - RELATED"/>
    <property type="match status" value="1"/>
</dbReference>
<dbReference type="GO" id="GO:0046872">
    <property type="term" value="F:metal ion binding"/>
    <property type="evidence" value="ECO:0007669"/>
    <property type="project" value="UniProtKB-KW"/>
</dbReference>
<evidence type="ECO:0000313" key="11">
    <source>
        <dbReference type="EMBL" id="KRN77149.1"/>
    </source>
</evidence>
<evidence type="ECO:0000313" key="12">
    <source>
        <dbReference type="Proteomes" id="UP000051673"/>
    </source>
</evidence>
<evidence type="ECO:0000256" key="1">
    <source>
        <dbReference type="ARBA" id="ARBA00001936"/>
    </source>
</evidence>
<dbReference type="AlphaFoldDB" id="A0A0R2JSQ4"/>
<organism evidence="11 12">
    <name type="scientific">Weissella minor</name>
    <dbReference type="NCBI Taxonomy" id="1620"/>
    <lineage>
        <taxon>Bacteria</taxon>
        <taxon>Bacillati</taxon>
        <taxon>Bacillota</taxon>
        <taxon>Bacilli</taxon>
        <taxon>Lactobacillales</taxon>
        <taxon>Lactobacillaceae</taxon>
        <taxon>Weissella</taxon>
    </lineage>
</organism>
<evidence type="ECO:0000256" key="4">
    <source>
        <dbReference type="ARBA" id="ARBA00022723"/>
    </source>
</evidence>
<proteinExistence type="inferred from homology"/>
<evidence type="ECO:0000256" key="5">
    <source>
        <dbReference type="ARBA" id="ARBA00022801"/>
    </source>
</evidence>
<dbReference type="GO" id="GO:0004427">
    <property type="term" value="F:inorganic diphosphate phosphatase activity"/>
    <property type="evidence" value="ECO:0007669"/>
    <property type="project" value="UniProtKB-EC"/>
</dbReference>
<evidence type="ECO:0000259" key="10">
    <source>
        <dbReference type="SMART" id="SM01131"/>
    </source>
</evidence>
<dbReference type="PATRIC" id="fig|1620.3.peg.679"/>
<dbReference type="InterPro" id="IPR038222">
    <property type="entry name" value="DHHA2_dom_sf"/>
</dbReference>
<evidence type="ECO:0000256" key="3">
    <source>
        <dbReference type="ARBA" id="ARBA00012146"/>
    </source>
</evidence>
<dbReference type="Gene3D" id="3.90.1640.10">
    <property type="entry name" value="inorganic pyrophosphatase (n-terminal core)"/>
    <property type="match status" value="1"/>
</dbReference>
<evidence type="ECO:0000256" key="2">
    <source>
        <dbReference type="ARBA" id="ARBA00007350"/>
    </source>
</evidence>
<dbReference type="OrthoDB" id="9766150at2"/>
<dbReference type="GO" id="GO:0005737">
    <property type="term" value="C:cytoplasm"/>
    <property type="evidence" value="ECO:0007669"/>
    <property type="project" value="InterPro"/>
</dbReference>
<dbReference type="SUPFAM" id="SSF64182">
    <property type="entry name" value="DHH phosphoesterases"/>
    <property type="match status" value="1"/>
</dbReference>
<name>A0A0R2JSQ4_9LACO</name>
<evidence type="ECO:0000256" key="7">
    <source>
        <dbReference type="ARBA" id="ARBA00032535"/>
    </source>
</evidence>
<keyword evidence="6" id="KW-0464">Manganese</keyword>
<dbReference type="Pfam" id="PF01368">
    <property type="entry name" value="DHH"/>
    <property type="match status" value="1"/>
</dbReference>
<dbReference type="Pfam" id="PF02833">
    <property type="entry name" value="DHHA2"/>
    <property type="match status" value="1"/>
</dbReference>
<feature type="domain" description="DHHA2" evidence="10">
    <location>
        <begin position="180"/>
        <end position="306"/>
    </location>
</feature>
<gene>
    <name evidence="11" type="ORF">IV67_GL000670</name>
</gene>
<dbReference type="Gene3D" id="3.10.310.20">
    <property type="entry name" value="DHHA2 domain"/>
    <property type="match status" value="1"/>
</dbReference>
<keyword evidence="5" id="KW-0378">Hydrolase</keyword>
<dbReference type="InterPro" id="IPR001667">
    <property type="entry name" value="DDH_dom"/>
</dbReference>
<evidence type="ECO:0000256" key="8">
    <source>
        <dbReference type="ARBA" id="ARBA00047820"/>
    </source>
</evidence>
<dbReference type="STRING" id="1620.IV67_GL000670"/>
<dbReference type="SMART" id="SM01131">
    <property type="entry name" value="DHHA2"/>
    <property type="match status" value="1"/>
</dbReference>
<accession>A0A0R2JSQ4</accession>
<dbReference type="EC" id="3.6.1.1" evidence="3"/>
<protein>
    <recommendedName>
        <fullName evidence="9">Probable manganese-dependent inorganic pyrophosphatase</fullName>
        <ecNumber evidence="3">3.6.1.1</ecNumber>
    </recommendedName>
    <alternativeName>
        <fullName evidence="7">Pyrophosphate phospho-hydrolase</fullName>
    </alternativeName>
</protein>
<dbReference type="FunFam" id="3.90.1640.10:FF:000001">
    <property type="entry name" value="Probable manganese-dependent inorganic pyrophosphatase"/>
    <property type="match status" value="1"/>
</dbReference>
<keyword evidence="12" id="KW-1185">Reference proteome</keyword>
<comment type="catalytic activity">
    <reaction evidence="8">
        <text>diphosphate + H2O = 2 phosphate + H(+)</text>
        <dbReference type="Rhea" id="RHEA:24576"/>
        <dbReference type="ChEBI" id="CHEBI:15377"/>
        <dbReference type="ChEBI" id="CHEBI:15378"/>
        <dbReference type="ChEBI" id="CHEBI:33019"/>
        <dbReference type="ChEBI" id="CHEBI:43474"/>
        <dbReference type="EC" id="3.6.1.1"/>
    </reaction>
</comment>
<dbReference type="FunFam" id="3.10.310.20:FF:000001">
    <property type="entry name" value="Probable manganese-dependent inorganic pyrophosphatase"/>
    <property type="match status" value="1"/>
</dbReference>
<comment type="similarity">
    <text evidence="2">Belongs to the PPase class C family.</text>
</comment>
<comment type="cofactor">
    <cofactor evidence="1">
        <name>Mn(2+)</name>
        <dbReference type="ChEBI" id="CHEBI:29035"/>
    </cofactor>
</comment>
<evidence type="ECO:0000256" key="6">
    <source>
        <dbReference type="ARBA" id="ARBA00023211"/>
    </source>
</evidence>
<reference evidence="11 12" key="1">
    <citation type="journal article" date="2015" name="Genome Announc.">
        <title>Expanding the biotechnology potential of lactobacilli through comparative genomics of 213 strains and associated genera.</title>
        <authorList>
            <person name="Sun Z."/>
            <person name="Harris H.M."/>
            <person name="McCann A."/>
            <person name="Guo C."/>
            <person name="Argimon S."/>
            <person name="Zhang W."/>
            <person name="Yang X."/>
            <person name="Jeffery I.B."/>
            <person name="Cooney J.C."/>
            <person name="Kagawa T.F."/>
            <person name="Liu W."/>
            <person name="Song Y."/>
            <person name="Salvetti E."/>
            <person name="Wrobel A."/>
            <person name="Rasinkangas P."/>
            <person name="Parkhill J."/>
            <person name="Rea M.C."/>
            <person name="O'Sullivan O."/>
            <person name="Ritari J."/>
            <person name="Douillard F.P."/>
            <person name="Paul Ross R."/>
            <person name="Yang R."/>
            <person name="Briner A.E."/>
            <person name="Felis G.E."/>
            <person name="de Vos W.M."/>
            <person name="Barrangou R."/>
            <person name="Klaenhammer T.R."/>
            <person name="Caufield P.W."/>
            <person name="Cui Y."/>
            <person name="Zhang H."/>
            <person name="O'Toole P.W."/>
        </authorList>
    </citation>
    <scope>NUCLEOTIDE SEQUENCE [LARGE SCALE GENOMIC DNA]</scope>
    <source>
        <strain evidence="11 12">DSM 20014</strain>
    </source>
</reference>
<dbReference type="NCBIfam" id="NF003877">
    <property type="entry name" value="PRK05427.1"/>
    <property type="match status" value="1"/>
</dbReference>
<dbReference type="PANTHER" id="PTHR12112:SF22">
    <property type="entry name" value="MANGANESE-DEPENDENT INORGANIC PYROPHOSPHATASE-RELATED"/>
    <property type="match status" value="1"/>
</dbReference>
<sequence length="306" mass="32759">MAKKLVFGHKNPDTDTVASAMAASYLVNHAYGEDSQAMAQGEPNAETKFALAHFGLEALPVATAADTDEVYLVDHNEAAQSIDNLADVTVTGVYDHHKIDFKSNAPLWFINKPLGSVATILYYEFQQADVEIPAALAGMMASAIISDTLLLKSPTTTPQDQPALEALAKIAGIDDVNAYGLELLKAGTDLSSRSAKDLIDGDAKSFEMGGNTVRIGQVNTVDVDDVFARRDEIEAAINEEIAADGYDTFILVVTNILDSDSDILVLGQNQDKVEKAFNIELTDGRGSLPGVVSRKKQVVPPLTEAF</sequence>
<dbReference type="InterPro" id="IPR004097">
    <property type="entry name" value="DHHA2"/>
</dbReference>
<comment type="caution">
    <text evidence="11">The sequence shown here is derived from an EMBL/GenBank/DDBJ whole genome shotgun (WGS) entry which is preliminary data.</text>
</comment>